<protein>
    <submittedName>
        <fullName evidence="10">Variant surface glycoprotein (VSG), putative</fullName>
    </submittedName>
</protein>
<comment type="subcellular location">
    <subcellularLocation>
        <location evidence="2">Cell membrane</location>
        <topology evidence="2">Lipid-anchor</topology>
        <topology evidence="2">GPI-anchor</topology>
    </subcellularLocation>
</comment>
<dbReference type="Pfam" id="PF13206">
    <property type="entry name" value="VSG_B"/>
    <property type="match status" value="1"/>
</dbReference>
<feature type="domain" description="Trypanosome variant surface glycoprotein B-type N-terminal" evidence="9">
    <location>
        <begin position="17"/>
        <end position="232"/>
    </location>
</feature>
<dbReference type="Proteomes" id="UP000195570">
    <property type="component" value="Unassembled WGS sequence"/>
</dbReference>
<sequence length="242" mass="25331">MENTVLTRANLKGAGEKVKEAVKSQLQQKLHKAHELLKQAKQTAKEDKPAGQTKIKELLKTAVYGSPTKTATQVVATDLTTNPSSTTPVLICGAPGTSALAKTVAAVLLCICGKTNAGTPIEGPCIATADFTTTATGANYDNVRTILPNYIKNCKKRTANTITSAEITTALSKLTEKLTIDSAQTTLGKFSQTNCGGSSNNGACVLYTGAAQSALEAMYKAPWYDNLKQAATCSLKSRVGTG</sequence>
<evidence type="ECO:0000256" key="7">
    <source>
        <dbReference type="ARBA" id="ARBA00023180"/>
    </source>
</evidence>
<evidence type="ECO:0000256" key="8">
    <source>
        <dbReference type="ARBA" id="ARBA00023288"/>
    </source>
</evidence>
<comment type="function">
    <text evidence="1">VSG forms a coat on the surface of the parasite. The trypanosome evades the immune response of the host by expressing a series of antigenically distinct VSGs from an estimated 1000 VSG genes.</text>
</comment>
<dbReference type="RefSeq" id="XP_067080071.1">
    <property type="nucleotide sequence ID" value="XM_067223970.1"/>
</dbReference>
<comment type="caution">
    <text evidence="10">The sequence shown here is derived from an EMBL/GenBank/DDBJ whole genome shotgun (WGS) entry which is preliminary data.</text>
</comment>
<evidence type="ECO:0000256" key="3">
    <source>
        <dbReference type="ARBA" id="ARBA00022475"/>
    </source>
</evidence>
<dbReference type="AlphaFoldDB" id="A0A1G4IAE9"/>
<keyword evidence="3" id="KW-1003">Cell membrane</keyword>
<name>A0A1G4IAE9_TRYEQ</name>
<keyword evidence="4" id="KW-0336">GPI-anchor</keyword>
<keyword evidence="8" id="KW-0449">Lipoprotein</keyword>
<keyword evidence="11" id="KW-1185">Reference proteome</keyword>
<evidence type="ECO:0000259" key="9">
    <source>
        <dbReference type="Pfam" id="PF13206"/>
    </source>
</evidence>
<dbReference type="InterPro" id="IPR025932">
    <property type="entry name" value="Trypano_VSG_B_N_dom"/>
</dbReference>
<evidence type="ECO:0000313" key="10">
    <source>
        <dbReference type="EMBL" id="SCU69028.1"/>
    </source>
</evidence>
<evidence type="ECO:0000313" key="11">
    <source>
        <dbReference type="Proteomes" id="UP000195570"/>
    </source>
</evidence>
<proteinExistence type="predicted"/>
<accession>A0A1G4IAE9</accession>
<organism evidence="10 11">
    <name type="scientific">Trypanosoma equiperdum</name>
    <dbReference type="NCBI Taxonomy" id="5694"/>
    <lineage>
        <taxon>Eukaryota</taxon>
        <taxon>Discoba</taxon>
        <taxon>Euglenozoa</taxon>
        <taxon>Kinetoplastea</taxon>
        <taxon>Metakinetoplastina</taxon>
        <taxon>Trypanosomatida</taxon>
        <taxon>Trypanosomatidae</taxon>
        <taxon>Trypanosoma</taxon>
    </lineage>
</organism>
<keyword evidence="6" id="KW-0472">Membrane</keyword>
<evidence type="ECO:0000256" key="4">
    <source>
        <dbReference type="ARBA" id="ARBA00022622"/>
    </source>
</evidence>
<evidence type="ECO:0000256" key="5">
    <source>
        <dbReference type="ARBA" id="ARBA00022729"/>
    </source>
</evidence>
<gene>
    <name evidence="10" type="ORF">TEOVI_000629800</name>
</gene>
<evidence type="ECO:0000256" key="2">
    <source>
        <dbReference type="ARBA" id="ARBA00004609"/>
    </source>
</evidence>
<dbReference type="EMBL" id="CZPT02001138">
    <property type="protein sequence ID" value="SCU69028.1"/>
    <property type="molecule type" value="Genomic_DNA"/>
</dbReference>
<dbReference type="GO" id="GO:0005886">
    <property type="term" value="C:plasma membrane"/>
    <property type="evidence" value="ECO:0007669"/>
    <property type="project" value="UniProtKB-SubCell"/>
</dbReference>
<evidence type="ECO:0000256" key="1">
    <source>
        <dbReference type="ARBA" id="ARBA00002523"/>
    </source>
</evidence>
<dbReference type="GeneID" id="92380232"/>
<dbReference type="VEuPathDB" id="TriTrypDB:TEOVI_000629800"/>
<keyword evidence="7" id="KW-0325">Glycoprotein</keyword>
<evidence type="ECO:0000256" key="6">
    <source>
        <dbReference type="ARBA" id="ARBA00023136"/>
    </source>
</evidence>
<reference evidence="10" key="1">
    <citation type="submission" date="2016-09" db="EMBL/GenBank/DDBJ databases">
        <authorList>
            <person name="Hebert L."/>
            <person name="Moumen B."/>
        </authorList>
    </citation>
    <scope>NUCLEOTIDE SEQUENCE [LARGE SCALE GENOMIC DNA]</scope>
    <source>
        <strain evidence="10">OVI</strain>
    </source>
</reference>
<keyword evidence="5" id="KW-0732">Signal</keyword>
<dbReference type="GO" id="GO:0098552">
    <property type="term" value="C:side of membrane"/>
    <property type="evidence" value="ECO:0007669"/>
    <property type="project" value="UniProtKB-KW"/>
</dbReference>